<dbReference type="InterPro" id="IPR052970">
    <property type="entry name" value="Inner_ear_hair_cell_LOXHD"/>
</dbReference>
<comment type="caution">
    <text evidence="5">The sequence shown here is derived from an EMBL/GenBank/DDBJ whole genome shotgun (WGS) entry which is preliminary data.</text>
</comment>
<dbReference type="EMBL" id="JAUCMV010000002">
    <property type="protein sequence ID" value="KAK0419172.1"/>
    <property type="molecule type" value="Genomic_DNA"/>
</dbReference>
<evidence type="ECO:0000259" key="3">
    <source>
        <dbReference type="PROSITE" id="PS50095"/>
    </source>
</evidence>
<dbReference type="Pfam" id="PF01477">
    <property type="entry name" value="PLAT"/>
    <property type="match status" value="1"/>
</dbReference>
<feature type="domain" description="PLAT" evidence="3">
    <location>
        <begin position="27"/>
        <end position="146"/>
    </location>
</feature>
<dbReference type="PROSITE" id="PS50095">
    <property type="entry name" value="PLAT"/>
    <property type="match status" value="1"/>
</dbReference>
<feature type="region of interest" description="Disordered" evidence="2">
    <location>
        <begin position="1"/>
        <end position="21"/>
    </location>
</feature>
<keyword evidence="6" id="KW-1185">Reference proteome</keyword>
<dbReference type="EMBL" id="JAUCMV010000002">
    <property type="protein sequence ID" value="KAK0419220.1"/>
    <property type="molecule type" value="Genomic_DNA"/>
</dbReference>
<dbReference type="InterPro" id="IPR001024">
    <property type="entry name" value="PLAT/LH2_dom"/>
</dbReference>
<dbReference type="SUPFAM" id="SSF49723">
    <property type="entry name" value="Lipase/lipooxygenase domain (PLAT/LH2 domain)"/>
    <property type="match status" value="1"/>
</dbReference>
<dbReference type="Proteomes" id="UP001175271">
    <property type="component" value="Unassembled WGS sequence"/>
</dbReference>
<organism evidence="5 6">
    <name type="scientific">Steinernema hermaphroditum</name>
    <dbReference type="NCBI Taxonomy" id="289476"/>
    <lineage>
        <taxon>Eukaryota</taxon>
        <taxon>Metazoa</taxon>
        <taxon>Ecdysozoa</taxon>
        <taxon>Nematoda</taxon>
        <taxon>Chromadorea</taxon>
        <taxon>Rhabditida</taxon>
        <taxon>Tylenchina</taxon>
        <taxon>Panagrolaimomorpha</taxon>
        <taxon>Strongyloidoidea</taxon>
        <taxon>Steinernematidae</taxon>
        <taxon>Steinernema</taxon>
    </lineage>
</organism>
<evidence type="ECO:0000313" key="4">
    <source>
        <dbReference type="EMBL" id="KAK0419172.1"/>
    </source>
</evidence>
<evidence type="ECO:0000256" key="2">
    <source>
        <dbReference type="SAM" id="MobiDB-lite"/>
    </source>
</evidence>
<dbReference type="InterPro" id="IPR036392">
    <property type="entry name" value="PLAT/LH2_dom_sf"/>
</dbReference>
<evidence type="ECO:0000313" key="5">
    <source>
        <dbReference type="EMBL" id="KAK0419220.1"/>
    </source>
</evidence>
<protein>
    <recommendedName>
        <fullName evidence="3">PLAT domain-containing protein</fullName>
    </recommendedName>
</protein>
<accession>A0AA39I8V3</accession>
<dbReference type="PANTHER" id="PTHR45901:SF3">
    <property type="entry name" value="LIPOXYGENASE HOMOLOGY DOMAIN-CONTAINING PROTEIN 1"/>
    <property type="match status" value="1"/>
</dbReference>
<dbReference type="AlphaFoldDB" id="A0AA39I8V3"/>
<evidence type="ECO:0000313" key="6">
    <source>
        <dbReference type="Proteomes" id="UP001175271"/>
    </source>
</evidence>
<evidence type="ECO:0000256" key="1">
    <source>
        <dbReference type="PROSITE-ProRule" id="PRU00152"/>
    </source>
</evidence>
<dbReference type="Gene3D" id="2.40.180.10">
    <property type="entry name" value="Catalase core domain"/>
    <property type="match status" value="1"/>
</dbReference>
<dbReference type="PANTHER" id="PTHR45901">
    <property type="entry name" value="PROTEIN CBG12474"/>
    <property type="match status" value="1"/>
</dbReference>
<gene>
    <name evidence="4" type="ORF">QR680_013993</name>
    <name evidence="5" type="ORF">QR680_014022</name>
</gene>
<feature type="compositionally biased region" description="Pro residues" evidence="2">
    <location>
        <begin position="1"/>
        <end position="10"/>
    </location>
</feature>
<sequence>MTEPLIPEPELPASANSSATTTRAGIGSYSIVVRTSAKPDAGTRANVFVQLTGADGQQTDKIRLKCSISHRQKFQAGHSDLFLLVDQVALADIKSVDIWHTKKDAQSWILHSVNVIEHENHMLFRFPCGKRLGGEPGEKTSHVRLEAQGAPLKVFKQYDFH</sequence>
<reference evidence="5" key="1">
    <citation type="submission" date="2023-06" db="EMBL/GenBank/DDBJ databases">
        <title>Genomic analysis of the entomopathogenic nematode Steinernema hermaphroditum.</title>
        <authorList>
            <person name="Schwarz E.M."/>
            <person name="Heppert J.K."/>
            <person name="Baniya A."/>
            <person name="Schwartz H.T."/>
            <person name="Tan C.-H."/>
            <person name="Antoshechkin I."/>
            <person name="Sternberg P.W."/>
            <person name="Goodrich-Blair H."/>
            <person name="Dillman A.R."/>
        </authorList>
    </citation>
    <scope>NUCLEOTIDE SEQUENCE</scope>
    <source>
        <strain evidence="5">PS9179</strain>
        <tissue evidence="5">Whole animal</tissue>
    </source>
</reference>
<proteinExistence type="predicted"/>
<comment type="caution">
    <text evidence="1">Lacks conserved residue(s) required for the propagation of feature annotation.</text>
</comment>
<name>A0AA39I8V3_9BILA</name>